<feature type="transmembrane region" description="Helical" evidence="7">
    <location>
        <begin position="103"/>
        <end position="121"/>
    </location>
</feature>
<keyword evidence="5 7" id="KW-1133">Transmembrane helix</keyword>
<evidence type="ECO:0000256" key="6">
    <source>
        <dbReference type="ARBA" id="ARBA00023136"/>
    </source>
</evidence>
<comment type="similarity">
    <text evidence="2">Belongs to the peptidase A24 family.</text>
</comment>
<feature type="transmembrane region" description="Helical" evidence="7">
    <location>
        <begin position="6"/>
        <end position="27"/>
    </location>
</feature>
<evidence type="ECO:0008006" key="12">
    <source>
        <dbReference type="Google" id="ProtNLM"/>
    </source>
</evidence>
<proteinExistence type="inferred from homology"/>
<evidence type="ECO:0000313" key="10">
    <source>
        <dbReference type="EMBL" id="OGN14054.1"/>
    </source>
</evidence>
<sequence length="257" mass="28835">METYYYILIVLVGLALGSFFNVVIFRFPAFQKQGFWKPLSGRSKCVSCKSVIKWFDLVPIMSYFFLKAGCRKCGAKISLMYPIVEISTAAVLLLLFLKTPLPSYLTALDAFIILLFVLIVFIDIRYLIIPDGILALLIIIVIGLKIMNGSTDFFYLLVSALGLTSFFGILFLVSKGKWIGLGDIKLIFLIGLLLGYPASYIVVISSVWLATIFSTVLLILKKVTMKTKVPFGSFLSVATIIFLIFGNELQKISRYFY</sequence>
<evidence type="ECO:0000313" key="11">
    <source>
        <dbReference type="Proteomes" id="UP000176581"/>
    </source>
</evidence>
<keyword evidence="3" id="KW-1003">Cell membrane</keyword>
<feature type="domain" description="Prepilin type IV endopeptidase peptidase" evidence="8">
    <location>
        <begin position="111"/>
        <end position="213"/>
    </location>
</feature>
<evidence type="ECO:0000256" key="3">
    <source>
        <dbReference type="ARBA" id="ARBA00022475"/>
    </source>
</evidence>
<dbReference type="Pfam" id="PF01478">
    <property type="entry name" value="Peptidase_A24"/>
    <property type="match status" value="1"/>
</dbReference>
<comment type="caution">
    <text evidence="10">The sequence shown here is derived from an EMBL/GenBank/DDBJ whole genome shotgun (WGS) entry which is preliminary data.</text>
</comment>
<gene>
    <name evidence="10" type="ORF">A3J47_02050</name>
</gene>
<dbReference type="GO" id="GO:0005886">
    <property type="term" value="C:plasma membrane"/>
    <property type="evidence" value="ECO:0007669"/>
    <property type="project" value="UniProtKB-SubCell"/>
</dbReference>
<dbReference type="Pfam" id="PF06750">
    <property type="entry name" value="A24_N_bact"/>
    <property type="match status" value="1"/>
</dbReference>
<dbReference type="GO" id="GO:0004190">
    <property type="term" value="F:aspartic-type endopeptidase activity"/>
    <property type="evidence" value="ECO:0007669"/>
    <property type="project" value="InterPro"/>
</dbReference>
<reference evidence="10 11" key="1">
    <citation type="journal article" date="2016" name="Nat. Commun.">
        <title>Thousands of microbial genomes shed light on interconnected biogeochemical processes in an aquifer system.</title>
        <authorList>
            <person name="Anantharaman K."/>
            <person name="Brown C.T."/>
            <person name="Hug L.A."/>
            <person name="Sharon I."/>
            <person name="Castelle C.J."/>
            <person name="Probst A.J."/>
            <person name="Thomas B.C."/>
            <person name="Singh A."/>
            <person name="Wilkins M.J."/>
            <person name="Karaoz U."/>
            <person name="Brodie E.L."/>
            <person name="Williams K.H."/>
            <person name="Hubbard S.S."/>
            <person name="Banfield J.F."/>
        </authorList>
    </citation>
    <scope>NUCLEOTIDE SEQUENCE [LARGE SCALE GENOMIC DNA]</scope>
</reference>
<dbReference type="EMBL" id="MGJV01000028">
    <property type="protein sequence ID" value="OGN14054.1"/>
    <property type="molecule type" value="Genomic_DNA"/>
</dbReference>
<keyword evidence="4 7" id="KW-0812">Transmembrane</keyword>
<keyword evidence="6 7" id="KW-0472">Membrane</keyword>
<evidence type="ECO:0000259" key="8">
    <source>
        <dbReference type="Pfam" id="PF01478"/>
    </source>
</evidence>
<evidence type="ECO:0000259" key="9">
    <source>
        <dbReference type="Pfam" id="PF06750"/>
    </source>
</evidence>
<accession>A0A1F8FLT7</accession>
<feature type="transmembrane region" description="Helical" evidence="7">
    <location>
        <begin position="231"/>
        <end position="249"/>
    </location>
</feature>
<feature type="domain" description="Prepilin peptidase A24 N-terminal" evidence="9">
    <location>
        <begin position="11"/>
        <end position="98"/>
    </location>
</feature>
<protein>
    <recommendedName>
        <fullName evidence="12">Prepilin peptidase</fullName>
    </recommendedName>
</protein>
<feature type="transmembrane region" description="Helical" evidence="7">
    <location>
        <begin position="186"/>
        <end position="219"/>
    </location>
</feature>
<dbReference type="PANTHER" id="PTHR30487">
    <property type="entry name" value="TYPE 4 PREPILIN-LIKE PROTEINS LEADER PEPTIDE-PROCESSING ENZYME"/>
    <property type="match status" value="1"/>
</dbReference>
<dbReference type="InterPro" id="IPR000045">
    <property type="entry name" value="Prepilin_IV_endopep_pep"/>
</dbReference>
<dbReference type="InterPro" id="IPR010627">
    <property type="entry name" value="Prepilin_pept_A24_N"/>
</dbReference>
<evidence type="ECO:0000256" key="2">
    <source>
        <dbReference type="ARBA" id="ARBA00005801"/>
    </source>
</evidence>
<organism evidence="10 11">
    <name type="scientific">Candidatus Yanofskybacteria bacterium RIFCSPHIGHO2_02_FULL_43_22</name>
    <dbReference type="NCBI Taxonomy" id="1802681"/>
    <lineage>
        <taxon>Bacteria</taxon>
        <taxon>Candidatus Yanofskyibacteriota</taxon>
    </lineage>
</organism>
<feature type="transmembrane region" description="Helical" evidence="7">
    <location>
        <begin position="79"/>
        <end position="97"/>
    </location>
</feature>
<feature type="transmembrane region" description="Helical" evidence="7">
    <location>
        <begin position="128"/>
        <end position="147"/>
    </location>
</feature>
<evidence type="ECO:0000256" key="1">
    <source>
        <dbReference type="ARBA" id="ARBA00004651"/>
    </source>
</evidence>
<evidence type="ECO:0000256" key="4">
    <source>
        <dbReference type="ARBA" id="ARBA00022692"/>
    </source>
</evidence>
<name>A0A1F8FLT7_9BACT</name>
<dbReference type="Proteomes" id="UP000176581">
    <property type="component" value="Unassembled WGS sequence"/>
</dbReference>
<dbReference type="Gene3D" id="1.20.120.1220">
    <property type="match status" value="1"/>
</dbReference>
<dbReference type="GO" id="GO:0006465">
    <property type="term" value="P:signal peptide processing"/>
    <property type="evidence" value="ECO:0007669"/>
    <property type="project" value="TreeGrafter"/>
</dbReference>
<dbReference type="AlphaFoldDB" id="A0A1F8FLT7"/>
<feature type="transmembrane region" description="Helical" evidence="7">
    <location>
        <begin position="153"/>
        <end position="174"/>
    </location>
</feature>
<evidence type="ECO:0000256" key="7">
    <source>
        <dbReference type="SAM" id="Phobius"/>
    </source>
</evidence>
<evidence type="ECO:0000256" key="5">
    <source>
        <dbReference type="ARBA" id="ARBA00022989"/>
    </source>
</evidence>
<dbReference type="PANTHER" id="PTHR30487:SF0">
    <property type="entry name" value="PREPILIN LEADER PEPTIDASE_N-METHYLTRANSFERASE-RELATED"/>
    <property type="match status" value="1"/>
</dbReference>
<comment type="subcellular location">
    <subcellularLocation>
        <location evidence="1">Cell membrane</location>
        <topology evidence="1">Multi-pass membrane protein</topology>
    </subcellularLocation>
</comment>
<dbReference type="InterPro" id="IPR050882">
    <property type="entry name" value="Prepilin_peptidase/N-MTase"/>
</dbReference>